<keyword evidence="2" id="KW-1185">Reference proteome</keyword>
<evidence type="ECO:0000313" key="1">
    <source>
        <dbReference type="EMBL" id="OQP84266.1"/>
    </source>
</evidence>
<dbReference type="Proteomes" id="UP000192652">
    <property type="component" value="Unassembled WGS sequence"/>
</dbReference>
<dbReference type="SUPFAM" id="SSF103025">
    <property type="entry name" value="Folate-binding domain"/>
    <property type="match status" value="1"/>
</dbReference>
<evidence type="ECO:0008006" key="3">
    <source>
        <dbReference type="Google" id="ProtNLM"/>
    </source>
</evidence>
<organism evidence="1 2">
    <name type="scientific">Xaviernesmea rhizosphaerae</name>
    <dbReference type="NCBI Taxonomy" id="1672749"/>
    <lineage>
        <taxon>Bacteria</taxon>
        <taxon>Pseudomonadati</taxon>
        <taxon>Pseudomonadota</taxon>
        <taxon>Alphaproteobacteria</taxon>
        <taxon>Hyphomicrobiales</taxon>
        <taxon>Rhizobiaceae</taxon>
        <taxon>Rhizobium/Agrobacterium group</taxon>
        <taxon>Xaviernesmea</taxon>
    </lineage>
</organism>
<protein>
    <recommendedName>
        <fullName evidence="3">Sarcosine oxidase subunit gamma</fullName>
    </recommendedName>
</protein>
<comment type="caution">
    <text evidence="1">The sequence shown here is derived from an EMBL/GenBank/DDBJ whole genome shotgun (WGS) entry which is preliminary data.</text>
</comment>
<dbReference type="RefSeq" id="WP_081177478.1">
    <property type="nucleotide sequence ID" value="NZ_MSPX01000022.1"/>
</dbReference>
<dbReference type="Pfam" id="PF04268">
    <property type="entry name" value="SoxG"/>
    <property type="match status" value="1"/>
</dbReference>
<sequence length="185" mass="19544">MSDLSSLPVAFDWQHPLSAILTSDVRAVDHLEILARPSIARVIAAAGESVAVAAILGGMAGVRAAGPQEWIVLDDDPQAALPARLAERLGSLAFVLDAGDGEVCLRLSGPHCRRILAKGVGLDLHPDVFGLGDGGFVLCHAIRMHLSRTGDNLFEMLVPRSYATSLLDALKRMGREFDLSVGLSG</sequence>
<dbReference type="InterPro" id="IPR007375">
    <property type="entry name" value="SoxG"/>
</dbReference>
<name>A0ABX3P9H6_9HYPH</name>
<gene>
    <name evidence="1" type="ORF">BTR14_20170</name>
</gene>
<accession>A0ABX3P9H6</accession>
<proteinExistence type="predicted"/>
<dbReference type="Gene3D" id="3.30.1360.120">
    <property type="entry name" value="Probable tRNA modification gtpase trme, domain 1"/>
    <property type="match status" value="1"/>
</dbReference>
<dbReference type="EMBL" id="MSPX01000022">
    <property type="protein sequence ID" value="OQP84266.1"/>
    <property type="molecule type" value="Genomic_DNA"/>
</dbReference>
<dbReference type="InterPro" id="IPR027266">
    <property type="entry name" value="TrmE/GcvT-like"/>
</dbReference>
<reference evidence="1 2" key="1">
    <citation type="journal article" date="2017" name="Antonie Van Leeuwenhoek">
        <title>Rhizobium rhizosphaerae sp. nov., a novel species isolated from rice rhizosphere.</title>
        <authorList>
            <person name="Zhao J.J."/>
            <person name="Zhang J."/>
            <person name="Zhang R.J."/>
            <person name="Zhang C.W."/>
            <person name="Yin H.Q."/>
            <person name="Zhang X.X."/>
        </authorList>
    </citation>
    <scope>NUCLEOTIDE SEQUENCE [LARGE SCALE GENOMIC DNA]</scope>
    <source>
        <strain evidence="1 2">RD15</strain>
    </source>
</reference>
<evidence type="ECO:0000313" key="2">
    <source>
        <dbReference type="Proteomes" id="UP000192652"/>
    </source>
</evidence>